<dbReference type="Pfam" id="PF13628">
    <property type="entry name" value="DUF4142"/>
    <property type="match status" value="1"/>
</dbReference>
<reference evidence="3 4" key="1">
    <citation type="submission" date="2019-10" db="EMBL/GenBank/DDBJ databases">
        <title>Isolation, Identification of Microvirga thermotolerans HR1, a novel thermophilic bacterium and Comparative Genomics of the genus Microvirga.</title>
        <authorList>
            <person name="Li J."/>
            <person name="Zhang W."/>
            <person name="Lin M."/>
            <person name="Wang J."/>
        </authorList>
    </citation>
    <scope>NUCLEOTIDE SEQUENCE [LARGE SCALE GENOMIC DNA]</scope>
    <source>
        <strain evidence="3 4">HR1</strain>
    </source>
</reference>
<feature type="region of interest" description="Disordered" evidence="1">
    <location>
        <begin position="235"/>
        <end position="271"/>
    </location>
</feature>
<feature type="region of interest" description="Disordered" evidence="1">
    <location>
        <begin position="122"/>
        <end position="183"/>
    </location>
</feature>
<dbReference type="Gene3D" id="1.20.1260.10">
    <property type="match status" value="1"/>
</dbReference>
<feature type="compositionally biased region" description="Polar residues" evidence="1">
    <location>
        <begin position="132"/>
        <end position="144"/>
    </location>
</feature>
<dbReference type="AlphaFoldDB" id="A0A5P9JZF0"/>
<proteinExistence type="predicted"/>
<dbReference type="InterPro" id="IPR025419">
    <property type="entry name" value="DUF4142"/>
</dbReference>
<dbReference type="InterPro" id="IPR012347">
    <property type="entry name" value="Ferritin-like"/>
</dbReference>
<sequence>MDPKLNILGAPSRSTEGGNRKGKASTERRGRRDKGHDEKPFRHRLRTLSLASCPAGGRAARVRSGGGWRSPSKSCRNNPCAGAFVPFEPIGRMPMSRRLVVAGLAAVLACPALAQQTPQNQAIPYPVAPQPAETQPNQGLGQNAQEREQRVRQGGAPQDSRTQARQGQAGAPAQMGQQQSQADREYIQQTLATGTVSLQASNFALSKAQNPRVKQFAHFEVAEQNTLSEVLRSMAEPAATSSTTAGAQQAASTAPELPQADAAAMERRSKAQGGAAFDKDYVAMQLKGHQDLLAVQERYLQGNPGNRELMNVAKLARGQIQEHIALLQDMQKETGR</sequence>
<evidence type="ECO:0000313" key="4">
    <source>
        <dbReference type="Proteomes" id="UP000325614"/>
    </source>
</evidence>
<feature type="region of interest" description="Disordered" evidence="1">
    <location>
        <begin position="1"/>
        <end position="80"/>
    </location>
</feature>
<name>A0A5P9JZF0_9HYPH</name>
<feature type="compositionally biased region" description="Basic and acidic residues" evidence="1">
    <location>
        <begin position="24"/>
        <end position="40"/>
    </location>
</feature>
<protein>
    <submittedName>
        <fullName evidence="3">DUF4142 domain-containing protein</fullName>
    </submittedName>
</protein>
<evidence type="ECO:0000313" key="3">
    <source>
        <dbReference type="EMBL" id="QFU17823.1"/>
    </source>
</evidence>
<feature type="domain" description="DUF4142" evidence="2">
    <location>
        <begin position="182"/>
        <end position="329"/>
    </location>
</feature>
<accession>A0A5P9JZF0</accession>
<dbReference type="Proteomes" id="UP000325614">
    <property type="component" value="Chromosome"/>
</dbReference>
<dbReference type="KEGG" id="mico:GDR74_17240"/>
<evidence type="ECO:0000259" key="2">
    <source>
        <dbReference type="Pfam" id="PF13628"/>
    </source>
</evidence>
<gene>
    <name evidence="3" type="ORF">GDR74_17240</name>
</gene>
<dbReference type="PANTHER" id="PTHR38593">
    <property type="entry name" value="BLR2558 PROTEIN"/>
    <property type="match status" value="1"/>
</dbReference>
<feature type="compositionally biased region" description="Low complexity" evidence="1">
    <location>
        <begin position="238"/>
        <end position="254"/>
    </location>
</feature>
<dbReference type="PANTHER" id="PTHR38593:SF1">
    <property type="entry name" value="BLR2558 PROTEIN"/>
    <property type="match status" value="1"/>
</dbReference>
<organism evidence="3 4">
    <name type="scientific">Microvirga thermotolerans</name>
    <dbReference type="NCBI Taxonomy" id="2651334"/>
    <lineage>
        <taxon>Bacteria</taxon>
        <taxon>Pseudomonadati</taxon>
        <taxon>Pseudomonadota</taxon>
        <taxon>Alphaproteobacteria</taxon>
        <taxon>Hyphomicrobiales</taxon>
        <taxon>Methylobacteriaceae</taxon>
        <taxon>Microvirga</taxon>
    </lineage>
</organism>
<feature type="compositionally biased region" description="Low complexity" evidence="1">
    <location>
        <begin position="163"/>
        <end position="181"/>
    </location>
</feature>
<dbReference type="EMBL" id="CP045423">
    <property type="protein sequence ID" value="QFU17823.1"/>
    <property type="molecule type" value="Genomic_DNA"/>
</dbReference>
<evidence type="ECO:0000256" key="1">
    <source>
        <dbReference type="SAM" id="MobiDB-lite"/>
    </source>
</evidence>
<keyword evidence="4" id="KW-1185">Reference proteome</keyword>